<proteinExistence type="predicted"/>
<feature type="compositionally biased region" description="Polar residues" evidence="1">
    <location>
        <begin position="105"/>
        <end position="121"/>
    </location>
</feature>
<evidence type="ECO:0000256" key="1">
    <source>
        <dbReference type="SAM" id="MobiDB-lite"/>
    </source>
</evidence>
<dbReference type="EMBL" id="CAJGYO010000014">
    <property type="protein sequence ID" value="CAD6267830.1"/>
    <property type="molecule type" value="Genomic_DNA"/>
</dbReference>
<dbReference type="AlphaFoldDB" id="A0A811RCY7"/>
<accession>A0A811RCY7</accession>
<feature type="compositionally biased region" description="Basic and acidic residues" evidence="1">
    <location>
        <begin position="86"/>
        <end position="99"/>
    </location>
</feature>
<comment type="caution">
    <text evidence="2">The sequence shown here is derived from an EMBL/GenBank/DDBJ whole genome shotgun (WGS) entry which is preliminary data.</text>
</comment>
<keyword evidence="3" id="KW-1185">Reference proteome</keyword>
<gene>
    <name evidence="2" type="ORF">NCGR_LOCUS51135</name>
</gene>
<reference evidence="2" key="1">
    <citation type="submission" date="2020-10" db="EMBL/GenBank/DDBJ databases">
        <authorList>
            <person name="Han B."/>
            <person name="Lu T."/>
            <person name="Zhao Q."/>
            <person name="Huang X."/>
            <person name="Zhao Y."/>
        </authorList>
    </citation>
    <scope>NUCLEOTIDE SEQUENCE</scope>
</reference>
<name>A0A811RCY7_9POAL</name>
<feature type="region of interest" description="Disordered" evidence="1">
    <location>
        <begin position="1"/>
        <end position="177"/>
    </location>
</feature>
<evidence type="ECO:0000313" key="3">
    <source>
        <dbReference type="Proteomes" id="UP000604825"/>
    </source>
</evidence>
<feature type="region of interest" description="Disordered" evidence="1">
    <location>
        <begin position="210"/>
        <end position="279"/>
    </location>
</feature>
<feature type="compositionally biased region" description="Basic and acidic residues" evidence="1">
    <location>
        <begin position="259"/>
        <end position="279"/>
    </location>
</feature>
<feature type="compositionally biased region" description="Polar residues" evidence="1">
    <location>
        <begin position="218"/>
        <end position="238"/>
    </location>
</feature>
<sequence length="279" mass="30590">MPIPTPAPHPEKGHFSNQMLELYQQNRTTQAQPSHGGEAKGSSAGVRNKHSSVKPEENSKEPSAHGRHQVSRLSNLQHSTSTGAGGHHDVGHSNSDKHFSGHKMLQNNNGGSKVKNRSGTKTDACMDRLHHDKRSSPGHHYSKASYESHNLAEEHKPHRSHDNSNETRDSVGDKEAPGLSTLRIDVINVMDDGDLLDRGLEHGVELAVEDEKVKQDKGQNLSQGSMPPADLQNTNQAMESGHHVKQGVPTTAEDMSFSDSKEHPLPFHKQNDAPEYKAQ</sequence>
<feature type="compositionally biased region" description="Basic residues" evidence="1">
    <location>
        <begin position="131"/>
        <end position="142"/>
    </location>
</feature>
<dbReference type="Proteomes" id="UP000604825">
    <property type="component" value="Unassembled WGS sequence"/>
</dbReference>
<feature type="compositionally biased region" description="Polar residues" evidence="1">
    <location>
        <begin position="71"/>
        <end position="82"/>
    </location>
</feature>
<feature type="compositionally biased region" description="Polar residues" evidence="1">
    <location>
        <begin position="15"/>
        <end position="33"/>
    </location>
</feature>
<feature type="compositionally biased region" description="Basic and acidic residues" evidence="1">
    <location>
        <begin position="53"/>
        <end position="64"/>
    </location>
</feature>
<evidence type="ECO:0000313" key="2">
    <source>
        <dbReference type="EMBL" id="CAD6267830.1"/>
    </source>
</evidence>
<feature type="compositionally biased region" description="Basic and acidic residues" evidence="1">
    <location>
        <begin position="150"/>
        <end position="176"/>
    </location>
</feature>
<organism evidence="2 3">
    <name type="scientific">Miscanthus lutarioriparius</name>
    <dbReference type="NCBI Taxonomy" id="422564"/>
    <lineage>
        <taxon>Eukaryota</taxon>
        <taxon>Viridiplantae</taxon>
        <taxon>Streptophyta</taxon>
        <taxon>Embryophyta</taxon>
        <taxon>Tracheophyta</taxon>
        <taxon>Spermatophyta</taxon>
        <taxon>Magnoliopsida</taxon>
        <taxon>Liliopsida</taxon>
        <taxon>Poales</taxon>
        <taxon>Poaceae</taxon>
        <taxon>PACMAD clade</taxon>
        <taxon>Panicoideae</taxon>
        <taxon>Andropogonodae</taxon>
        <taxon>Andropogoneae</taxon>
        <taxon>Saccharinae</taxon>
        <taxon>Miscanthus</taxon>
    </lineage>
</organism>
<protein>
    <submittedName>
        <fullName evidence="2">Uncharacterized protein</fullName>
    </submittedName>
</protein>